<evidence type="ECO:0000256" key="3">
    <source>
        <dbReference type="ARBA" id="ARBA00022475"/>
    </source>
</evidence>
<dbReference type="InterPro" id="IPR041916">
    <property type="entry name" value="Anti_sigma_zinc_sf"/>
</dbReference>
<evidence type="ECO:0000256" key="5">
    <source>
        <dbReference type="ARBA" id="ARBA00022989"/>
    </source>
</evidence>
<dbReference type="Pfam" id="PF13490">
    <property type="entry name" value="zf-HC2"/>
    <property type="match status" value="1"/>
</dbReference>
<dbReference type="Gene3D" id="1.10.10.1320">
    <property type="entry name" value="Anti-sigma factor, zinc-finger domain"/>
    <property type="match status" value="1"/>
</dbReference>
<dbReference type="Proteomes" id="UP001596122">
    <property type="component" value="Unassembled WGS sequence"/>
</dbReference>
<dbReference type="Pfam" id="PF10099">
    <property type="entry name" value="RskA_C"/>
    <property type="match status" value="1"/>
</dbReference>
<comment type="subcellular location">
    <subcellularLocation>
        <location evidence="2">Cell membrane</location>
    </subcellularLocation>
    <subcellularLocation>
        <location evidence="1">Membrane</location>
        <topology evidence="1">Single-pass membrane protein</topology>
    </subcellularLocation>
</comment>
<dbReference type="EMBL" id="JBHSLD010000007">
    <property type="protein sequence ID" value="MFC5380736.1"/>
    <property type="molecule type" value="Genomic_DNA"/>
</dbReference>
<evidence type="ECO:0000313" key="15">
    <source>
        <dbReference type="EMBL" id="MFC5380736.1"/>
    </source>
</evidence>
<feature type="compositionally biased region" description="Pro residues" evidence="11">
    <location>
        <begin position="74"/>
        <end position="83"/>
    </location>
</feature>
<evidence type="ECO:0000313" key="16">
    <source>
        <dbReference type="Proteomes" id="UP001596122"/>
    </source>
</evidence>
<keyword evidence="6" id="KW-0805">Transcription regulation</keyword>
<keyword evidence="8" id="KW-0804">Transcription</keyword>
<evidence type="ECO:0000256" key="9">
    <source>
        <dbReference type="ARBA" id="ARBA00029829"/>
    </source>
</evidence>
<evidence type="ECO:0000256" key="1">
    <source>
        <dbReference type="ARBA" id="ARBA00004167"/>
    </source>
</evidence>
<evidence type="ECO:0000256" key="12">
    <source>
        <dbReference type="SAM" id="Phobius"/>
    </source>
</evidence>
<keyword evidence="5 12" id="KW-1133">Transmembrane helix</keyword>
<reference evidence="16" key="1">
    <citation type="journal article" date="2019" name="Int. J. Syst. Evol. Microbiol.">
        <title>The Global Catalogue of Microorganisms (GCM) 10K type strain sequencing project: providing services to taxonomists for standard genome sequencing and annotation.</title>
        <authorList>
            <consortium name="The Broad Institute Genomics Platform"/>
            <consortium name="The Broad Institute Genome Sequencing Center for Infectious Disease"/>
            <person name="Wu L."/>
            <person name="Ma J."/>
        </authorList>
    </citation>
    <scope>NUCLEOTIDE SEQUENCE [LARGE SCALE GENOMIC DNA]</scope>
    <source>
        <strain evidence="16">CCUG 43114</strain>
    </source>
</reference>
<evidence type="ECO:0000256" key="10">
    <source>
        <dbReference type="ARBA" id="ARBA00030803"/>
    </source>
</evidence>
<keyword evidence="16" id="KW-1185">Reference proteome</keyword>
<evidence type="ECO:0000256" key="6">
    <source>
        <dbReference type="ARBA" id="ARBA00023015"/>
    </source>
</evidence>
<evidence type="ECO:0000259" key="13">
    <source>
        <dbReference type="Pfam" id="PF10099"/>
    </source>
</evidence>
<feature type="domain" description="Anti-sigma K factor RskA C-terminal" evidence="13">
    <location>
        <begin position="101"/>
        <end position="241"/>
    </location>
</feature>
<feature type="domain" description="Putative zinc-finger" evidence="14">
    <location>
        <begin position="4"/>
        <end position="36"/>
    </location>
</feature>
<evidence type="ECO:0000256" key="8">
    <source>
        <dbReference type="ARBA" id="ARBA00023163"/>
    </source>
</evidence>
<keyword evidence="7 12" id="KW-0472">Membrane</keyword>
<dbReference type="InterPro" id="IPR051474">
    <property type="entry name" value="Anti-sigma-K/W_factor"/>
</dbReference>
<feature type="region of interest" description="Disordered" evidence="11">
    <location>
        <begin position="70"/>
        <end position="89"/>
    </location>
</feature>
<evidence type="ECO:0000256" key="4">
    <source>
        <dbReference type="ARBA" id="ARBA00022692"/>
    </source>
</evidence>
<evidence type="ECO:0000256" key="11">
    <source>
        <dbReference type="SAM" id="MobiDB-lite"/>
    </source>
</evidence>
<organism evidence="15 16">
    <name type="scientific">Aquipuribacter nitratireducens</name>
    <dbReference type="NCBI Taxonomy" id="650104"/>
    <lineage>
        <taxon>Bacteria</taxon>
        <taxon>Bacillati</taxon>
        <taxon>Actinomycetota</taxon>
        <taxon>Actinomycetes</taxon>
        <taxon>Micrococcales</taxon>
        <taxon>Intrasporangiaceae</taxon>
        <taxon>Aquipuribacter</taxon>
    </lineage>
</organism>
<sequence>MRPDAHALVAAYAADALDPTEREDVEAHLAECPVCRDDLDGFREALSALAAATAEAPPARMREAVLARARTTPQLPPETPAVPSPRSRTGTALTRPVLALAASVVAVLALALGVWGVTTAQRLDDVRAQQAAVQRVLAADDVESLAARPQLSGGVQGDEVVVLASREADAALLLPANLPAAPDGSTWQAWTIAGEEVASAGTFDVRSGEAVAFSAGIADVDAVAVSLEPSGGSEAPTTDPVLVVPLA</sequence>
<comment type="caution">
    <text evidence="15">The sequence shown here is derived from an EMBL/GenBank/DDBJ whole genome shotgun (WGS) entry which is preliminary data.</text>
</comment>
<proteinExistence type="predicted"/>
<keyword evidence="3" id="KW-1003">Cell membrane</keyword>
<dbReference type="InterPro" id="IPR018764">
    <property type="entry name" value="RskA_C"/>
</dbReference>
<accession>A0ABW0GR50</accession>
<protein>
    <recommendedName>
        <fullName evidence="10">Regulator of SigK</fullName>
    </recommendedName>
    <alternativeName>
        <fullName evidence="9">Sigma-K anti-sigma factor RskA</fullName>
    </alternativeName>
</protein>
<name>A0ABW0GR50_9MICO</name>
<evidence type="ECO:0000256" key="2">
    <source>
        <dbReference type="ARBA" id="ARBA00004236"/>
    </source>
</evidence>
<dbReference type="RefSeq" id="WP_340267719.1">
    <property type="nucleotide sequence ID" value="NZ_JBBEOG010000002.1"/>
</dbReference>
<gene>
    <name evidence="15" type="ORF">ACFPJ6_08035</name>
</gene>
<dbReference type="InterPro" id="IPR027383">
    <property type="entry name" value="Znf_put"/>
</dbReference>
<keyword evidence="4 12" id="KW-0812">Transmembrane</keyword>
<evidence type="ECO:0000256" key="7">
    <source>
        <dbReference type="ARBA" id="ARBA00023136"/>
    </source>
</evidence>
<dbReference type="PANTHER" id="PTHR37461:SF1">
    <property type="entry name" value="ANTI-SIGMA-K FACTOR RSKA"/>
    <property type="match status" value="1"/>
</dbReference>
<dbReference type="PANTHER" id="PTHR37461">
    <property type="entry name" value="ANTI-SIGMA-K FACTOR RSKA"/>
    <property type="match status" value="1"/>
</dbReference>
<feature type="transmembrane region" description="Helical" evidence="12">
    <location>
        <begin position="97"/>
        <end position="117"/>
    </location>
</feature>
<evidence type="ECO:0000259" key="14">
    <source>
        <dbReference type="Pfam" id="PF13490"/>
    </source>
</evidence>